<feature type="coiled-coil region" evidence="11">
    <location>
        <begin position="136"/>
        <end position="163"/>
    </location>
</feature>
<evidence type="ECO:0000313" key="12">
    <source>
        <dbReference type="EMBL" id="KDN36203.1"/>
    </source>
</evidence>
<dbReference type="Proteomes" id="UP000027361">
    <property type="component" value="Unassembled WGS sequence"/>
</dbReference>
<gene>
    <name evidence="12" type="ORF">K437DRAFT_252491</name>
</gene>
<keyword evidence="4 10" id="KW-0498">Mitosis</keyword>
<keyword evidence="8 10" id="KW-0131">Cell cycle</keyword>
<dbReference type="InParanoid" id="A0A066V7D8"/>
<comment type="similarity">
    <text evidence="1 10">Belongs to the SPC24 family.</text>
</comment>
<dbReference type="GO" id="GO:0008017">
    <property type="term" value="F:microtubule binding"/>
    <property type="evidence" value="ECO:0007669"/>
    <property type="project" value="TreeGrafter"/>
</dbReference>
<protein>
    <recommendedName>
        <fullName evidence="10">Kinetochore protein Spc24</fullName>
    </recommendedName>
</protein>
<evidence type="ECO:0000256" key="4">
    <source>
        <dbReference type="ARBA" id="ARBA00022776"/>
    </source>
</evidence>
<evidence type="ECO:0000256" key="9">
    <source>
        <dbReference type="ARBA" id="ARBA00023328"/>
    </source>
</evidence>
<dbReference type="GO" id="GO:0007059">
    <property type="term" value="P:chromosome segregation"/>
    <property type="evidence" value="ECO:0007669"/>
    <property type="project" value="TreeGrafter"/>
</dbReference>
<evidence type="ECO:0000256" key="6">
    <source>
        <dbReference type="ARBA" id="ARBA00023054"/>
    </source>
</evidence>
<dbReference type="OrthoDB" id="3344830at2759"/>
<keyword evidence="6 11" id="KW-0175">Coiled coil</keyword>
<evidence type="ECO:0000313" key="13">
    <source>
        <dbReference type="Proteomes" id="UP000027361"/>
    </source>
</evidence>
<dbReference type="PANTHER" id="PTHR22142">
    <property type="match status" value="1"/>
</dbReference>
<dbReference type="EMBL" id="JMSN01000177">
    <property type="protein sequence ID" value="KDN36203.1"/>
    <property type="molecule type" value="Genomic_DNA"/>
</dbReference>
<dbReference type="GO" id="GO:0005634">
    <property type="term" value="C:nucleus"/>
    <property type="evidence" value="ECO:0007669"/>
    <property type="project" value="UniProtKB-SubCell"/>
</dbReference>
<evidence type="ECO:0000256" key="1">
    <source>
        <dbReference type="ARBA" id="ARBA00007804"/>
    </source>
</evidence>
<proteinExistence type="inferred from homology"/>
<comment type="function">
    <text evidence="10">Acts as a component of the essential kinetochore-associated NDC80 complex, which is required for chromosome segregation and spindle checkpoint activity.</text>
</comment>
<dbReference type="AlphaFoldDB" id="A0A066V7D8"/>
<evidence type="ECO:0000256" key="8">
    <source>
        <dbReference type="ARBA" id="ARBA00023306"/>
    </source>
</evidence>
<keyword evidence="3 10" id="KW-0132">Cell division</keyword>
<sequence>MQPHILMISESQRPPPINKMRDSTLPLGEVQDQGLALSGLQEPEDVMAMIPEIKALMKDTKELDEIREIKRLKRTIEEKRKIERSGIRKELEDLKRQLSLIASQSERGIADWRTERVHAAEMERLNTEKFALAKANAELQVAIERLEHSKVAEEERIEAMDAEDPAEGMDVDGDAIMLKILRSIGFMPLYDSSKSATLAPGGAPFEELTVISKKRQTSLLMNVSQEYLAAQDLSPIALADQLWKAVA</sequence>
<comment type="subunit">
    <text evidence="10">Component of the NDC80 complex.</text>
</comment>
<dbReference type="GO" id="GO:0051301">
    <property type="term" value="P:cell division"/>
    <property type="evidence" value="ECO:0007669"/>
    <property type="project" value="UniProtKB-UniRule"/>
</dbReference>
<dbReference type="GeneID" id="25263416"/>
<reference evidence="12 13" key="1">
    <citation type="submission" date="2014-05" db="EMBL/GenBank/DDBJ databases">
        <title>Draft genome sequence of a rare smut relative, Tilletiaria anomala UBC 951.</title>
        <authorList>
            <consortium name="DOE Joint Genome Institute"/>
            <person name="Toome M."/>
            <person name="Kuo A."/>
            <person name="Henrissat B."/>
            <person name="Lipzen A."/>
            <person name="Tritt A."/>
            <person name="Yoshinaga Y."/>
            <person name="Zane M."/>
            <person name="Barry K."/>
            <person name="Grigoriev I.V."/>
            <person name="Spatafora J.W."/>
            <person name="Aimea M.C."/>
        </authorList>
    </citation>
    <scope>NUCLEOTIDE SEQUENCE [LARGE SCALE GENOMIC DNA]</scope>
    <source>
        <strain evidence="12 13">UBC 951</strain>
    </source>
</reference>
<comment type="subcellular location">
    <subcellularLocation>
        <location evidence="10">Nucleus</location>
    </subcellularLocation>
    <subcellularLocation>
        <location evidence="10">Chromosome</location>
        <location evidence="10">Centromere</location>
        <location evidence="10">Kinetochore</location>
    </subcellularLocation>
</comment>
<keyword evidence="2 10" id="KW-0158">Chromosome</keyword>
<organism evidence="12 13">
    <name type="scientific">Tilletiaria anomala (strain ATCC 24038 / CBS 436.72 / UBC 951)</name>
    <dbReference type="NCBI Taxonomy" id="1037660"/>
    <lineage>
        <taxon>Eukaryota</taxon>
        <taxon>Fungi</taxon>
        <taxon>Dikarya</taxon>
        <taxon>Basidiomycota</taxon>
        <taxon>Ustilaginomycotina</taxon>
        <taxon>Exobasidiomycetes</taxon>
        <taxon>Georgefischeriales</taxon>
        <taxon>Tilletiariaceae</taxon>
        <taxon>Tilletiaria</taxon>
    </lineage>
</organism>
<evidence type="ECO:0000256" key="11">
    <source>
        <dbReference type="SAM" id="Coils"/>
    </source>
</evidence>
<dbReference type="OMA" id="ADQLWKA"/>
<name>A0A066V7D8_TILAU</name>
<evidence type="ECO:0000256" key="5">
    <source>
        <dbReference type="ARBA" id="ARBA00022838"/>
    </source>
</evidence>
<evidence type="ECO:0000256" key="10">
    <source>
        <dbReference type="RuleBase" id="RU368011"/>
    </source>
</evidence>
<dbReference type="Pfam" id="PF08286">
    <property type="entry name" value="Spc24"/>
    <property type="match status" value="1"/>
</dbReference>
<dbReference type="GO" id="GO:0031262">
    <property type="term" value="C:Ndc80 complex"/>
    <property type="evidence" value="ECO:0007669"/>
    <property type="project" value="TreeGrafter"/>
</dbReference>
<keyword evidence="5 10" id="KW-0995">Kinetochore</keyword>
<dbReference type="InterPro" id="IPR013252">
    <property type="entry name" value="Ndc80_Spc24"/>
</dbReference>
<dbReference type="PANTHER" id="PTHR22142:SF2">
    <property type="entry name" value="KINETOCHORE PROTEIN SPC24"/>
    <property type="match status" value="1"/>
</dbReference>
<dbReference type="HOGENOM" id="CLU_1125188_0_0_1"/>
<dbReference type="RefSeq" id="XP_013239982.1">
    <property type="nucleotide sequence ID" value="XM_013384528.1"/>
</dbReference>
<keyword evidence="7 10" id="KW-0539">Nucleus</keyword>
<evidence type="ECO:0000256" key="2">
    <source>
        <dbReference type="ARBA" id="ARBA00022454"/>
    </source>
</evidence>
<evidence type="ECO:0000256" key="3">
    <source>
        <dbReference type="ARBA" id="ARBA00022618"/>
    </source>
</evidence>
<keyword evidence="9 10" id="KW-0137">Centromere</keyword>
<dbReference type="STRING" id="1037660.A0A066V7D8"/>
<keyword evidence="13" id="KW-1185">Reference proteome</keyword>
<comment type="caution">
    <text evidence="12">The sequence shown here is derived from an EMBL/GenBank/DDBJ whole genome shotgun (WGS) entry which is preliminary data.</text>
</comment>
<accession>A0A066V7D8</accession>
<evidence type="ECO:0000256" key="7">
    <source>
        <dbReference type="ARBA" id="ARBA00023242"/>
    </source>
</evidence>